<evidence type="ECO:0000256" key="3">
    <source>
        <dbReference type="ARBA" id="ARBA00022729"/>
    </source>
</evidence>
<reference evidence="5" key="1">
    <citation type="journal article" date="2021" name="Open Biol.">
        <title>Shared evolutionary footprints suggest mitochondrial oxidative damage underlies multiple complex I losses in fungi.</title>
        <authorList>
            <person name="Schikora-Tamarit M.A."/>
            <person name="Marcet-Houben M."/>
            <person name="Nosek J."/>
            <person name="Gabaldon T."/>
        </authorList>
    </citation>
    <scope>NUCLEOTIDE SEQUENCE</scope>
    <source>
        <strain evidence="5">CBS2887</strain>
    </source>
</reference>
<keyword evidence="6" id="KW-1185">Reference proteome</keyword>
<dbReference type="EMBL" id="JAEUBG010001292">
    <property type="protein sequence ID" value="KAH3686622.1"/>
    <property type="molecule type" value="Genomic_DNA"/>
</dbReference>
<dbReference type="CDD" id="cd13637">
    <property type="entry name" value="PBP2_Ca3427_like"/>
    <property type="match status" value="1"/>
</dbReference>
<dbReference type="SUPFAM" id="SSF53850">
    <property type="entry name" value="Periplasmic binding protein-like II"/>
    <property type="match status" value="1"/>
</dbReference>
<evidence type="ECO:0000313" key="6">
    <source>
        <dbReference type="Proteomes" id="UP000774326"/>
    </source>
</evidence>
<dbReference type="GO" id="GO:0042597">
    <property type="term" value="C:periplasmic space"/>
    <property type="evidence" value="ECO:0007669"/>
    <property type="project" value="UniProtKB-SubCell"/>
</dbReference>
<protein>
    <recommendedName>
        <fullName evidence="4">Ca3427-like PBP 2 domain-containing protein</fullName>
    </recommendedName>
</protein>
<evidence type="ECO:0000256" key="1">
    <source>
        <dbReference type="ARBA" id="ARBA00004418"/>
    </source>
</evidence>
<comment type="similarity">
    <text evidence="2">Belongs to the bacterial solute-binding protein SsuA/TauA family.</text>
</comment>
<dbReference type="PANTHER" id="PTHR30024:SF47">
    <property type="entry name" value="TAURINE-BINDING PERIPLASMIC PROTEIN"/>
    <property type="match status" value="1"/>
</dbReference>
<gene>
    <name evidence="5" type="ORF">WICPIJ_002421</name>
</gene>
<dbReference type="OrthoDB" id="1363at2759"/>
<evidence type="ECO:0000313" key="5">
    <source>
        <dbReference type="EMBL" id="KAH3686622.1"/>
    </source>
</evidence>
<name>A0A9P8QBS6_WICPI</name>
<accession>A0A9P8QBS6</accession>
<dbReference type="Proteomes" id="UP000774326">
    <property type="component" value="Unassembled WGS sequence"/>
</dbReference>
<dbReference type="AlphaFoldDB" id="A0A9P8QBS6"/>
<dbReference type="Pfam" id="PF13379">
    <property type="entry name" value="NMT1_2"/>
    <property type="match status" value="1"/>
</dbReference>
<comment type="caution">
    <text evidence="5">The sequence shown here is derived from an EMBL/GenBank/DDBJ whole genome shotgun (WGS) entry which is preliminary data.</text>
</comment>
<feature type="domain" description="Ca3427-like PBP 2" evidence="4">
    <location>
        <begin position="88"/>
        <end position="187"/>
    </location>
</feature>
<keyword evidence="3" id="KW-0732">Signal</keyword>
<dbReference type="InterPro" id="IPR054364">
    <property type="entry name" value="Ca3427-like_PBP2"/>
</dbReference>
<sequence>MPLKVGYVPEHFSTPIAFAQSKGYFTELGLNEVELIPYPSGSGHLIQSLGDGSIDIAIGLTEAFVRGLAQGDQSYKLINTYVKSPLRWSVSTGFNRDDVTDIEGLAGKDISVSRIGSGSYVMAFVMALQFGFKQPFFNSFPILSTFKNLRESVNLKEGFARSDAFMWEHFTTKRYYDNQELKKIGEIYTPWPSWVINARSGALQENKEEVTKFVHAVNKGIAYFKENQEEAIQWIHTNLDYSEEDAREWIKTVEFNDDLTNLQAFDYENAVSKTYKVLIETGVLNKEDEKLIVDRIDEGLVKQF</sequence>
<dbReference type="Gene3D" id="3.40.190.10">
    <property type="entry name" value="Periplasmic binding protein-like II"/>
    <property type="match status" value="2"/>
</dbReference>
<proteinExistence type="inferred from homology"/>
<comment type="subcellular location">
    <subcellularLocation>
        <location evidence="1">Periplasm</location>
    </subcellularLocation>
</comment>
<evidence type="ECO:0000256" key="2">
    <source>
        <dbReference type="ARBA" id="ARBA00010742"/>
    </source>
</evidence>
<evidence type="ECO:0000259" key="4">
    <source>
        <dbReference type="Pfam" id="PF22384"/>
    </source>
</evidence>
<reference evidence="5" key="2">
    <citation type="submission" date="2021-01" db="EMBL/GenBank/DDBJ databases">
        <authorList>
            <person name="Schikora-Tamarit M.A."/>
        </authorList>
    </citation>
    <scope>NUCLEOTIDE SEQUENCE</scope>
    <source>
        <strain evidence="5">CBS2887</strain>
    </source>
</reference>
<organism evidence="5 6">
    <name type="scientific">Wickerhamomyces pijperi</name>
    <name type="common">Yeast</name>
    <name type="synonym">Pichia pijperi</name>
    <dbReference type="NCBI Taxonomy" id="599730"/>
    <lineage>
        <taxon>Eukaryota</taxon>
        <taxon>Fungi</taxon>
        <taxon>Dikarya</taxon>
        <taxon>Ascomycota</taxon>
        <taxon>Saccharomycotina</taxon>
        <taxon>Saccharomycetes</taxon>
        <taxon>Phaffomycetales</taxon>
        <taxon>Wickerhamomycetaceae</taxon>
        <taxon>Wickerhamomyces</taxon>
    </lineage>
</organism>
<dbReference type="PANTHER" id="PTHR30024">
    <property type="entry name" value="ALIPHATIC SULFONATES-BINDING PROTEIN-RELATED"/>
    <property type="match status" value="1"/>
</dbReference>
<dbReference type="Pfam" id="PF22384">
    <property type="entry name" value="PBP2_Ca3427_like"/>
    <property type="match status" value="1"/>
</dbReference>